<reference evidence="2" key="1">
    <citation type="submission" date="2023-02" db="EMBL/GenBank/DDBJ databases">
        <title>Actinokineospora globicatena NBRC 15670.</title>
        <authorList>
            <person name="Ichikawa N."/>
            <person name="Sato H."/>
            <person name="Tonouchi N."/>
        </authorList>
    </citation>
    <scope>NUCLEOTIDE SEQUENCE</scope>
    <source>
        <strain evidence="2">NBRC 15670</strain>
    </source>
</reference>
<accession>A0A9W6QL81</accession>
<dbReference type="AlphaFoldDB" id="A0A9W6QL81"/>
<dbReference type="PROSITE" id="PS51674">
    <property type="entry name" value="4FE4S_WBL"/>
    <property type="match status" value="1"/>
</dbReference>
<sequence>MTDFERIAAELDRYESVPDDVLWPVVTRDGACMEVGREPVWSGDDLGDRELAARVCAGCPVQRECLELELRASGGQVLGVWGALSADDVRALHPVWQERRGGGR</sequence>
<evidence type="ECO:0000313" key="2">
    <source>
        <dbReference type="EMBL" id="GLW90283.1"/>
    </source>
</evidence>
<dbReference type="Proteomes" id="UP001165042">
    <property type="component" value="Unassembled WGS sequence"/>
</dbReference>
<protein>
    <recommendedName>
        <fullName evidence="1">4Fe-4S Wbl-type domain-containing protein</fullName>
    </recommendedName>
</protein>
<proteinExistence type="predicted"/>
<feature type="domain" description="4Fe-4S Wbl-type" evidence="1">
    <location>
        <begin position="31"/>
        <end position="91"/>
    </location>
</feature>
<organism evidence="2 3">
    <name type="scientific">Actinokineospora globicatena</name>
    <dbReference type="NCBI Taxonomy" id="103729"/>
    <lineage>
        <taxon>Bacteria</taxon>
        <taxon>Bacillati</taxon>
        <taxon>Actinomycetota</taxon>
        <taxon>Actinomycetes</taxon>
        <taxon>Pseudonocardiales</taxon>
        <taxon>Pseudonocardiaceae</taxon>
        <taxon>Actinokineospora</taxon>
    </lineage>
</organism>
<evidence type="ECO:0000259" key="1">
    <source>
        <dbReference type="PROSITE" id="PS51674"/>
    </source>
</evidence>
<gene>
    <name evidence="2" type="ORF">Aglo03_10990</name>
</gene>
<keyword evidence="3" id="KW-1185">Reference proteome</keyword>
<dbReference type="Pfam" id="PF02467">
    <property type="entry name" value="Whib"/>
    <property type="match status" value="1"/>
</dbReference>
<dbReference type="InterPro" id="IPR034768">
    <property type="entry name" value="4FE4S_WBL"/>
</dbReference>
<name>A0A9W6QL81_9PSEU</name>
<dbReference type="RefSeq" id="WP_285608155.1">
    <property type="nucleotide sequence ID" value="NZ_BSSD01000001.1"/>
</dbReference>
<dbReference type="EMBL" id="BSSD01000001">
    <property type="protein sequence ID" value="GLW90283.1"/>
    <property type="molecule type" value="Genomic_DNA"/>
</dbReference>
<comment type="caution">
    <text evidence="2">The sequence shown here is derived from an EMBL/GenBank/DDBJ whole genome shotgun (WGS) entry which is preliminary data.</text>
</comment>
<evidence type="ECO:0000313" key="3">
    <source>
        <dbReference type="Proteomes" id="UP001165042"/>
    </source>
</evidence>